<name>A0ABY7VNH0_9BACT</name>
<accession>A0ABY7VNH0</accession>
<dbReference type="Pfam" id="PF07690">
    <property type="entry name" value="MFS_1"/>
    <property type="match status" value="1"/>
</dbReference>
<organism evidence="7 8">
    <name type="scientific">Lentisphaera profundi</name>
    <dbReference type="NCBI Taxonomy" id="1658616"/>
    <lineage>
        <taxon>Bacteria</taxon>
        <taxon>Pseudomonadati</taxon>
        <taxon>Lentisphaerota</taxon>
        <taxon>Lentisphaeria</taxon>
        <taxon>Lentisphaerales</taxon>
        <taxon>Lentisphaeraceae</taxon>
        <taxon>Lentisphaera</taxon>
    </lineage>
</organism>
<feature type="transmembrane region" description="Helical" evidence="6">
    <location>
        <begin position="256"/>
        <end position="277"/>
    </location>
</feature>
<evidence type="ECO:0000313" key="8">
    <source>
        <dbReference type="Proteomes" id="UP001214250"/>
    </source>
</evidence>
<dbReference type="Gene3D" id="1.20.1250.20">
    <property type="entry name" value="MFS general substrate transporter like domains"/>
    <property type="match status" value="2"/>
</dbReference>
<evidence type="ECO:0000256" key="5">
    <source>
        <dbReference type="ARBA" id="ARBA00023136"/>
    </source>
</evidence>
<dbReference type="SUPFAM" id="SSF103473">
    <property type="entry name" value="MFS general substrate transporter"/>
    <property type="match status" value="1"/>
</dbReference>
<dbReference type="InterPro" id="IPR011701">
    <property type="entry name" value="MFS"/>
</dbReference>
<dbReference type="RefSeq" id="WP_274149007.1">
    <property type="nucleotide sequence ID" value="NZ_CP117811.1"/>
</dbReference>
<comment type="subcellular location">
    <subcellularLocation>
        <location evidence="1">Cell inner membrane</location>
        <topology evidence="1">Multi-pass membrane protein</topology>
    </subcellularLocation>
</comment>
<keyword evidence="8" id="KW-1185">Reference proteome</keyword>
<sequence length="441" mass="47379">MSDTTKTGDNALVFKGMGICFLLLTIPFALWGAANNMTDMLVPAFKRVMSMTQLHSSMIQMAFYGAYFCMALPAAFIIKKFSYKTGVVAGLFIYAGGAALCYPASQASSFTFFLIAFYVFAAGCATLETCVAPYVISMGPDESATRRINLAQSFNPIGSLAGLFLGKELILGGLAKITEDERTAMATEAPAKLAEIQGKELSNVVIAYAIIGLVSLILGIIILIKKFPKGGEAEDDHKPEHAFGPTVGRLFKNKNYVMAVVAQFFYVGCQIGVWTYTIDYVITNNDAYTEPKDASNYMIVGLILFTISRFICTFLMKFIDPARLLTIITAIAAILCGVVIWVGGPIGGYALVAISACMSLCFPTIYGLGLTGLDDNDRKLGGSGIIMSIVGGAVLVPIQGMLIDTMGVNNCYLMPFASFILVAIYGVIAHKKEEEVGIIHD</sequence>
<keyword evidence="2" id="KW-1003">Cell membrane</keyword>
<dbReference type="EMBL" id="CP117811">
    <property type="protein sequence ID" value="WDE95447.1"/>
    <property type="molecule type" value="Genomic_DNA"/>
</dbReference>
<feature type="transmembrane region" description="Helical" evidence="6">
    <location>
        <begin position="111"/>
        <end position="136"/>
    </location>
</feature>
<evidence type="ECO:0000256" key="4">
    <source>
        <dbReference type="ARBA" id="ARBA00022989"/>
    </source>
</evidence>
<gene>
    <name evidence="7" type="primary">fucP</name>
    <name evidence="7" type="ORF">PQO03_06915</name>
</gene>
<dbReference type="InterPro" id="IPR036259">
    <property type="entry name" value="MFS_trans_sf"/>
</dbReference>
<evidence type="ECO:0000256" key="1">
    <source>
        <dbReference type="ARBA" id="ARBA00004429"/>
    </source>
</evidence>
<keyword evidence="3 6" id="KW-0812">Transmembrane</keyword>
<evidence type="ECO:0000256" key="6">
    <source>
        <dbReference type="SAM" id="Phobius"/>
    </source>
</evidence>
<evidence type="ECO:0000256" key="3">
    <source>
        <dbReference type="ARBA" id="ARBA00022692"/>
    </source>
</evidence>
<protein>
    <submittedName>
        <fullName evidence="7">L-fucose:H+ symporter permease</fullName>
    </submittedName>
</protein>
<feature type="transmembrane region" description="Helical" evidence="6">
    <location>
        <begin position="297"/>
        <end position="316"/>
    </location>
</feature>
<feature type="transmembrane region" description="Helical" evidence="6">
    <location>
        <begin position="412"/>
        <end position="429"/>
    </location>
</feature>
<dbReference type="NCBIfam" id="TIGR00885">
    <property type="entry name" value="fucP"/>
    <property type="match status" value="1"/>
</dbReference>
<feature type="transmembrane region" description="Helical" evidence="6">
    <location>
        <begin position="12"/>
        <end position="34"/>
    </location>
</feature>
<feature type="transmembrane region" description="Helical" evidence="6">
    <location>
        <begin position="148"/>
        <end position="166"/>
    </location>
</feature>
<feature type="transmembrane region" description="Helical" evidence="6">
    <location>
        <begin position="323"/>
        <end position="343"/>
    </location>
</feature>
<keyword evidence="4 6" id="KW-1133">Transmembrane helix</keyword>
<feature type="transmembrane region" description="Helical" evidence="6">
    <location>
        <begin position="380"/>
        <end position="400"/>
    </location>
</feature>
<dbReference type="PANTHER" id="PTHR43702:SF11">
    <property type="entry name" value="L-FUCOSE-PROTON SYMPORTER"/>
    <property type="match status" value="1"/>
</dbReference>
<dbReference type="CDD" id="cd17394">
    <property type="entry name" value="MFS_FucP_like"/>
    <property type="match status" value="1"/>
</dbReference>
<dbReference type="PANTHER" id="PTHR43702">
    <property type="entry name" value="L-FUCOSE-PROTON SYMPORTER"/>
    <property type="match status" value="1"/>
</dbReference>
<dbReference type="InterPro" id="IPR050375">
    <property type="entry name" value="MFS_TsgA-like"/>
</dbReference>
<feature type="transmembrane region" description="Helical" evidence="6">
    <location>
        <begin position="205"/>
        <end position="224"/>
    </location>
</feature>
<dbReference type="InterPro" id="IPR005275">
    <property type="entry name" value="Lfuc_symporter_FucP"/>
</dbReference>
<evidence type="ECO:0000313" key="7">
    <source>
        <dbReference type="EMBL" id="WDE95447.1"/>
    </source>
</evidence>
<evidence type="ECO:0000256" key="2">
    <source>
        <dbReference type="ARBA" id="ARBA00022475"/>
    </source>
</evidence>
<feature type="transmembrane region" description="Helical" evidence="6">
    <location>
        <begin position="349"/>
        <end position="368"/>
    </location>
</feature>
<proteinExistence type="predicted"/>
<feature type="transmembrane region" description="Helical" evidence="6">
    <location>
        <begin position="85"/>
        <end position="105"/>
    </location>
</feature>
<reference evidence="7 8" key="1">
    <citation type="submission" date="2023-02" db="EMBL/GenBank/DDBJ databases">
        <title>Genome sequence of Lentisphaera profundi SAORIC-696.</title>
        <authorList>
            <person name="Kim e."/>
            <person name="Cho J.-C."/>
            <person name="Choi A."/>
            <person name="Kang I."/>
        </authorList>
    </citation>
    <scope>NUCLEOTIDE SEQUENCE [LARGE SCALE GENOMIC DNA]</scope>
    <source>
        <strain evidence="7 8">SAORIC-696</strain>
    </source>
</reference>
<feature type="transmembrane region" description="Helical" evidence="6">
    <location>
        <begin position="54"/>
        <end position="78"/>
    </location>
</feature>
<dbReference type="Proteomes" id="UP001214250">
    <property type="component" value="Chromosome 1"/>
</dbReference>
<keyword evidence="5 6" id="KW-0472">Membrane</keyword>